<evidence type="ECO:0000313" key="2">
    <source>
        <dbReference type="EMBL" id="EXX65806.1"/>
    </source>
</evidence>
<organism evidence="2 3">
    <name type="scientific">Rhizophagus irregularis (strain DAOM 197198w)</name>
    <name type="common">Glomus intraradices</name>
    <dbReference type="NCBI Taxonomy" id="1432141"/>
    <lineage>
        <taxon>Eukaryota</taxon>
        <taxon>Fungi</taxon>
        <taxon>Fungi incertae sedis</taxon>
        <taxon>Mucoromycota</taxon>
        <taxon>Glomeromycotina</taxon>
        <taxon>Glomeromycetes</taxon>
        <taxon>Glomerales</taxon>
        <taxon>Glomeraceae</taxon>
        <taxon>Rhizophagus</taxon>
    </lineage>
</organism>
<dbReference type="OrthoDB" id="10309640at2759"/>
<comment type="caution">
    <text evidence="2">The sequence shown here is derived from an EMBL/GenBank/DDBJ whole genome shotgun (WGS) entry which is preliminary data.</text>
</comment>
<keyword evidence="1" id="KW-0175">Coiled coil</keyword>
<protein>
    <submittedName>
        <fullName evidence="2">Uncharacterized protein</fullName>
    </submittedName>
</protein>
<reference evidence="2 3" key="1">
    <citation type="submission" date="2014-02" db="EMBL/GenBank/DDBJ databases">
        <title>Single nucleus genome sequencing reveals high similarity among nuclei of an endomycorrhizal fungus.</title>
        <authorList>
            <person name="Lin K."/>
            <person name="Geurts R."/>
            <person name="Zhang Z."/>
            <person name="Limpens E."/>
            <person name="Saunders D.G."/>
            <person name="Mu D."/>
            <person name="Pang E."/>
            <person name="Cao H."/>
            <person name="Cha H."/>
            <person name="Lin T."/>
            <person name="Zhou Q."/>
            <person name="Shang Y."/>
            <person name="Li Y."/>
            <person name="Ivanov S."/>
            <person name="Sharma T."/>
            <person name="Velzen R.V."/>
            <person name="Ruijter N.D."/>
            <person name="Aanen D.K."/>
            <person name="Win J."/>
            <person name="Kamoun S."/>
            <person name="Bisseling T."/>
            <person name="Huang S."/>
        </authorList>
    </citation>
    <scope>NUCLEOTIDE SEQUENCE [LARGE SCALE GENOMIC DNA]</scope>
    <source>
        <strain evidence="3">DAOM197198w</strain>
    </source>
</reference>
<dbReference type="Proteomes" id="UP000022910">
    <property type="component" value="Unassembled WGS sequence"/>
</dbReference>
<dbReference type="HOGENOM" id="CLU_1008826_0_0_1"/>
<evidence type="ECO:0000256" key="1">
    <source>
        <dbReference type="SAM" id="Coils"/>
    </source>
</evidence>
<sequence length="276" mass="31925">MKNAYIYVTPENYPEGSKNGASLIFEGHTIHIFPGHVSIKTCNICGSPLYASNECDDKNFITDKNNRKIFKKRFIDRKEEKITINEQSKNKYNHVISLNSNNNTFTSPQNIRCTQLQTGIQNHQQQSGNLLYPRNGQQQRNITGNDMNNYKRDHMYNTPHPNQPHVSSDNDTNQRITQLELQVKQLLNKIKTMEEEKSNTDTKISNINHNYDTLESSITDVKSRLDRYDSILQHLTNNITILSKKVMTTPKRPSKVVKRTTVNSLYSHTFGTVHIW</sequence>
<proteinExistence type="predicted"/>
<keyword evidence="3" id="KW-1185">Reference proteome</keyword>
<dbReference type="EMBL" id="JEMT01020397">
    <property type="protein sequence ID" value="EXX65806.1"/>
    <property type="molecule type" value="Genomic_DNA"/>
</dbReference>
<dbReference type="SUPFAM" id="SSF57997">
    <property type="entry name" value="Tropomyosin"/>
    <property type="match status" value="1"/>
</dbReference>
<name>A0A015L0F2_RHIIW</name>
<dbReference type="AlphaFoldDB" id="A0A015L0F2"/>
<dbReference type="Gene3D" id="1.20.5.340">
    <property type="match status" value="1"/>
</dbReference>
<gene>
    <name evidence="2" type="ORF">RirG_129770</name>
</gene>
<feature type="coiled-coil region" evidence="1">
    <location>
        <begin position="169"/>
        <end position="203"/>
    </location>
</feature>
<accession>A0A015L0F2</accession>
<evidence type="ECO:0000313" key="3">
    <source>
        <dbReference type="Proteomes" id="UP000022910"/>
    </source>
</evidence>